<keyword evidence="2" id="KW-1185">Reference proteome</keyword>
<evidence type="ECO:0000256" key="1">
    <source>
        <dbReference type="SAM" id="MobiDB-lite"/>
    </source>
</evidence>
<feature type="region of interest" description="Disordered" evidence="1">
    <location>
        <begin position="34"/>
        <end position="94"/>
    </location>
</feature>
<evidence type="ECO:0000313" key="2">
    <source>
        <dbReference type="Proteomes" id="UP000515152"/>
    </source>
</evidence>
<dbReference type="AlphaFoldDB" id="A0A8M1KVE8"/>
<dbReference type="KEGG" id="char:122133431"/>
<organism evidence="2 3">
    <name type="scientific">Clupea harengus</name>
    <name type="common">Atlantic herring</name>
    <dbReference type="NCBI Taxonomy" id="7950"/>
    <lineage>
        <taxon>Eukaryota</taxon>
        <taxon>Metazoa</taxon>
        <taxon>Chordata</taxon>
        <taxon>Craniata</taxon>
        <taxon>Vertebrata</taxon>
        <taxon>Euteleostomi</taxon>
        <taxon>Actinopterygii</taxon>
        <taxon>Neopterygii</taxon>
        <taxon>Teleostei</taxon>
        <taxon>Clupei</taxon>
        <taxon>Clupeiformes</taxon>
        <taxon>Clupeoidei</taxon>
        <taxon>Clupeidae</taxon>
        <taxon>Clupea</taxon>
    </lineage>
</organism>
<evidence type="ECO:0000313" key="3">
    <source>
        <dbReference type="RefSeq" id="XP_042565569.1"/>
    </source>
</evidence>
<dbReference type="RefSeq" id="XP_042565569.1">
    <property type="nucleotide sequence ID" value="XM_042709635.1"/>
</dbReference>
<proteinExistence type="predicted"/>
<dbReference type="GeneID" id="122133431"/>
<feature type="compositionally biased region" description="Basic and acidic residues" evidence="1">
    <location>
        <begin position="34"/>
        <end position="47"/>
    </location>
</feature>
<sequence length="123" mass="12432">MNSLIPSMLSGGKADSMVDQAVDTAARVAKNKVKEMLGGDGKEKDETGGMGDLFPSSGEGEKEKEGGGLFGGLVSSDKDSGGASKDSGDLTDMLGDLAGDMAADAAKDKAKNDMMSFGKSLFG</sequence>
<protein>
    <submittedName>
        <fullName evidence="3">Uncharacterized protein zgc:193505</fullName>
    </submittedName>
</protein>
<name>A0A8M1KVE8_CLUHA</name>
<gene>
    <name evidence="3" type="primary">zgc:193505</name>
</gene>
<accession>A0A8M1KVE8</accession>
<reference evidence="3" key="1">
    <citation type="submission" date="2025-08" db="UniProtKB">
        <authorList>
            <consortium name="RefSeq"/>
        </authorList>
    </citation>
    <scope>IDENTIFICATION</scope>
</reference>
<dbReference type="Proteomes" id="UP000515152">
    <property type="component" value="Chromosome 13"/>
</dbReference>